<reference evidence="2 3" key="1">
    <citation type="submission" date="2019-02" db="EMBL/GenBank/DDBJ databases">
        <title>Genomic Encyclopedia of Type Strains, Phase IV (KMG-IV): sequencing the most valuable type-strain genomes for metagenomic binning, comparative biology and taxonomic classification.</title>
        <authorList>
            <person name="Goeker M."/>
        </authorList>
    </citation>
    <scope>NUCLEOTIDE SEQUENCE [LARGE SCALE GENOMIC DNA]</scope>
    <source>
        <strain evidence="2 3">DSM 101727</strain>
    </source>
</reference>
<keyword evidence="3" id="KW-1185">Reference proteome</keyword>
<keyword evidence="1" id="KW-0472">Membrane</keyword>
<keyword evidence="1" id="KW-1133">Transmembrane helix</keyword>
<accession>A0A4Q7KJM1</accession>
<evidence type="ECO:0000256" key="1">
    <source>
        <dbReference type="SAM" id="Phobius"/>
    </source>
</evidence>
<sequence>MRLVAIFAVLFGVAFLHGAICADGAADRGAVSIEQVDVAAAPSPLDVPDEPVGAAGLCMTLLAVLSLLVWTQRRDGVAVSVPRVAARRWFAPPIRAAGPRLEPLCLFRI</sequence>
<protein>
    <submittedName>
        <fullName evidence="2">Uncharacterized protein</fullName>
    </submittedName>
</protein>
<dbReference type="Proteomes" id="UP000294257">
    <property type="component" value="Unassembled WGS sequence"/>
</dbReference>
<keyword evidence="1" id="KW-0812">Transmembrane</keyword>
<proteinExistence type="predicted"/>
<organism evidence="2 3">
    <name type="scientific">Herbihabitans rhizosphaerae</name>
    <dbReference type="NCBI Taxonomy" id="1872711"/>
    <lineage>
        <taxon>Bacteria</taxon>
        <taxon>Bacillati</taxon>
        <taxon>Actinomycetota</taxon>
        <taxon>Actinomycetes</taxon>
        <taxon>Pseudonocardiales</taxon>
        <taxon>Pseudonocardiaceae</taxon>
        <taxon>Herbihabitans</taxon>
    </lineage>
</organism>
<dbReference type="AlphaFoldDB" id="A0A4Q7KJM1"/>
<evidence type="ECO:0000313" key="2">
    <source>
        <dbReference type="EMBL" id="RZS36384.1"/>
    </source>
</evidence>
<evidence type="ECO:0000313" key="3">
    <source>
        <dbReference type="Proteomes" id="UP000294257"/>
    </source>
</evidence>
<gene>
    <name evidence="2" type="ORF">EV193_10765</name>
</gene>
<dbReference type="EMBL" id="SGWQ01000007">
    <property type="protein sequence ID" value="RZS36384.1"/>
    <property type="molecule type" value="Genomic_DNA"/>
</dbReference>
<name>A0A4Q7KJM1_9PSEU</name>
<comment type="caution">
    <text evidence="2">The sequence shown here is derived from an EMBL/GenBank/DDBJ whole genome shotgun (WGS) entry which is preliminary data.</text>
</comment>
<feature type="transmembrane region" description="Helical" evidence="1">
    <location>
        <begin position="52"/>
        <end position="70"/>
    </location>
</feature>